<accession>A0A6J5LWL8</accession>
<evidence type="ECO:0000256" key="2">
    <source>
        <dbReference type="ARBA" id="ARBA00022448"/>
    </source>
</evidence>
<evidence type="ECO:0000256" key="1">
    <source>
        <dbReference type="ARBA" id="ARBA00009023"/>
    </source>
</evidence>
<dbReference type="EMBL" id="LR796341">
    <property type="protein sequence ID" value="CAB4137467.1"/>
    <property type="molecule type" value="Genomic_DNA"/>
</dbReference>
<dbReference type="PANTHER" id="PTHR33376">
    <property type="match status" value="1"/>
</dbReference>
<dbReference type="InterPro" id="IPR018389">
    <property type="entry name" value="DctP_fam"/>
</dbReference>
<evidence type="ECO:0000256" key="3">
    <source>
        <dbReference type="ARBA" id="ARBA00022729"/>
    </source>
</evidence>
<sequence>MNKTTKIRWVIAHEPLNLFLRAAEDFERRVNEQQSEHKIEVEIMTLTEYSQRYNDGVVVTKHDLLDLMEAGKIEMSQMYTTWLAEKYEQDFLVFDLPFLFKDHDHATRVLEGEVGETLLTKLTDKSNVRGLSFTYSGGFRQMIANKRVSTLEELAGTPVRSNRNPVAQATISALGMKPVVAEVEDLRQVVVDGQAEGGETNYPRMYPLRQNEVTKTVIDTGHSLFLTSMIVGDRFWNTLSPETQAVIKQAAILAGREERAETIRDGARAEQRLVEEEGANIVKWTQEQREAAQAELAHVYEQFRDTFTPGLVDKVRKG</sequence>
<proteinExistence type="inferred from homology"/>
<comment type="similarity">
    <text evidence="1">Belongs to the bacterial solute-binding protein 7 family.</text>
</comment>
<protein>
    <submittedName>
        <fullName evidence="4">DctP TRAP-type C4-dicarboxylate transport system, periplasmic component</fullName>
    </submittedName>
</protein>
<dbReference type="CDD" id="cd13603">
    <property type="entry name" value="PBP2_TRAP_Siap_TeaA_like"/>
    <property type="match status" value="1"/>
</dbReference>
<gene>
    <name evidence="4" type="ORF">UFOVP328_30</name>
</gene>
<dbReference type="PANTHER" id="PTHR33376:SF7">
    <property type="entry name" value="C4-DICARBOXYLATE-BINDING PROTEIN DCTB"/>
    <property type="match status" value="1"/>
</dbReference>
<dbReference type="InterPro" id="IPR038404">
    <property type="entry name" value="TRAP_DctP_sf"/>
</dbReference>
<organism evidence="4">
    <name type="scientific">uncultured Caudovirales phage</name>
    <dbReference type="NCBI Taxonomy" id="2100421"/>
    <lineage>
        <taxon>Viruses</taxon>
        <taxon>Duplodnaviria</taxon>
        <taxon>Heunggongvirae</taxon>
        <taxon>Uroviricota</taxon>
        <taxon>Caudoviricetes</taxon>
        <taxon>Peduoviridae</taxon>
        <taxon>Maltschvirus</taxon>
        <taxon>Maltschvirus maltsch</taxon>
    </lineage>
</organism>
<name>A0A6J5LWL8_9CAUD</name>
<evidence type="ECO:0000313" key="4">
    <source>
        <dbReference type="EMBL" id="CAB4137467.1"/>
    </source>
</evidence>
<dbReference type="GO" id="GO:0055085">
    <property type="term" value="P:transmembrane transport"/>
    <property type="evidence" value="ECO:0007669"/>
    <property type="project" value="InterPro"/>
</dbReference>
<dbReference type="NCBIfam" id="NF037995">
    <property type="entry name" value="TRAP_S1"/>
    <property type="match status" value="1"/>
</dbReference>
<keyword evidence="3" id="KW-0732">Signal</keyword>
<dbReference type="Pfam" id="PF03480">
    <property type="entry name" value="DctP"/>
    <property type="match status" value="1"/>
</dbReference>
<keyword evidence="2" id="KW-0813">Transport</keyword>
<reference evidence="4" key="1">
    <citation type="submission" date="2020-04" db="EMBL/GenBank/DDBJ databases">
        <authorList>
            <person name="Chiriac C."/>
            <person name="Salcher M."/>
            <person name="Ghai R."/>
            <person name="Kavagutti S V."/>
        </authorList>
    </citation>
    <scope>NUCLEOTIDE SEQUENCE</scope>
</reference>
<dbReference type="Gene3D" id="3.40.190.170">
    <property type="entry name" value="Bacterial extracellular solute-binding protein, family 7"/>
    <property type="match status" value="1"/>
</dbReference>